<gene>
    <name evidence="1" type="ORF">E5352_05955</name>
</gene>
<dbReference type="AlphaFoldDB" id="A0A4S2D2Q8"/>
<dbReference type="Proteomes" id="UP000306631">
    <property type="component" value="Unassembled WGS sequence"/>
</dbReference>
<accession>A0A4S2D2Q8</accession>
<dbReference type="RefSeq" id="WP_136003933.1">
    <property type="nucleotide sequence ID" value="NZ_SRYW01000004.1"/>
</dbReference>
<protein>
    <submittedName>
        <fullName evidence="1">Uncharacterized protein</fullName>
    </submittedName>
</protein>
<evidence type="ECO:0000313" key="1">
    <source>
        <dbReference type="EMBL" id="TGY35262.1"/>
    </source>
</evidence>
<name>A0A4S2D2Q8_STEMA</name>
<dbReference type="EMBL" id="SRYW01000004">
    <property type="protein sequence ID" value="TGY35262.1"/>
    <property type="molecule type" value="Genomic_DNA"/>
</dbReference>
<evidence type="ECO:0000313" key="2">
    <source>
        <dbReference type="Proteomes" id="UP000306631"/>
    </source>
</evidence>
<sequence length="79" mass="8974">MERKDVWTVMIRIGDEIRLADLVYLDGVPHVVWEWHEQAANEHPGVTIPLDPRHLQETPGFADQDFVYGPPIQAPDSAS</sequence>
<organism evidence="1 2">
    <name type="scientific">Stenotrophomonas maltophilia</name>
    <name type="common">Pseudomonas maltophilia</name>
    <name type="synonym">Xanthomonas maltophilia</name>
    <dbReference type="NCBI Taxonomy" id="40324"/>
    <lineage>
        <taxon>Bacteria</taxon>
        <taxon>Pseudomonadati</taxon>
        <taxon>Pseudomonadota</taxon>
        <taxon>Gammaproteobacteria</taxon>
        <taxon>Lysobacterales</taxon>
        <taxon>Lysobacteraceae</taxon>
        <taxon>Stenotrophomonas</taxon>
        <taxon>Stenotrophomonas maltophilia group</taxon>
    </lineage>
</organism>
<comment type="caution">
    <text evidence="1">The sequence shown here is derived from an EMBL/GenBank/DDBJ whole genome shotgun (WGS) entry which is preliminary data.</text>
</comment>
<reference evidence="1 2" key="1">
    <citation type="submission" date="2019-04" db="EMBL/GenBank/DDBJ databases">
        <title>Microbes associate with the intestines of laboratory mice.</title>
        <authorList>
            <person name="Navarre W."/>
            <person name="Wong E."/>
            <person name="Huang K."/>
            <person name="Tropini C."/>
            <person name="Ng K."/>
            <person name="Yu B."/>
        </authorList>
    </citation>
    <scope>NUCLEOTIDE SEQUENCE [LARGE SCALE GENOMIC DNA]</scope>
    <source>
        <strain evidence="1 2">NM62_B4-13</strain>
    </source>
</reference>
<proteinExistence type="predicted"/>